<dbReference type="AlphaFoldDB" id="A0A917FBT8"/>
<dbReference type="InterPro" id="IPR037523">
    <property type="entry name" value="VOC_core"/>
</dbReference>
<accession>A0A917FBT8</accession>
<evidence type="ECO:0000313" key="2">
    <source>
        <dbReference type="EMBL" id="GGF63061.1"/>
    </source>
</evidence>
<dbReference type="Gene3D" id="3.10.180.10">
    <property type="entry name" value="2,3-Dihydroxybiphenyl 1,2-Dioxygenase, domain 1"/>
    <property type="match status" value="1"/>
</dbReference>
<proteinExistence type="predicted"/>
<protein>
    <recommendedName>
        <fullName evidence="1">VOC domain-containing protein</fullName>
    </recommendedName>
</protein>
<comment type="caution">
    <text evidence="2">The sequence shown here is derived from an EMBL/GenBank/DDBJ whole genome shotgun (WGS) entry which is preliminary data.</text>
</comment>
<name>A0A917FBT8_9PROT</name>
<dbReference type="PANTHER" id="PTHR36437:SF2">
    <property type="entry name" value="GLYOXALASE_BLEOMYCIN RESISTANCE PROTEIN_DIOXYGENASE"/>
    <property type="match status" value="1"/>
</dbReference>
<dbReference type="EMBL" id="BMHV01000010">
    <property type="protein sequence ID" value="GGF63061.1"/>
    <property type="molecule type" value="Genomic_DNA"/>
</dbReference>
<dbReference type="Proteomes" id="UP000632498">
    <property type="component" value="Unassembled WGS sequence"/>
</dbReference>
<dbReference type="SUPFAM" id="SSF54593">
    <property type="entry name" value="Glyoxalase/Bleomycin resistance protein/Dihydroxybiphenyl dioxygenase"/>
    <property type="match status" value="1"/>
</dbReference>
<dbReference type="InterPro" id="IPR029068">
    <property type="entry name" value="Glyas_Bleomycin-R_OHBP_Dase"/>
</dbReference>
<gene>
    <name evidence="2" type="primary">yraH</name>
    <name evidence="2" type="ORF">GCM10011332_16220</name>
</gene>
<sequence length="123" mass="13563">MLNAIDAIRIFSGDFEETRDFFVNALGFVIGFEGEGVAVYDLAGTKLILEELDLSEPEAAGMVGRFTGISFAVDDIDTAYKDLKAKGVHFEGKPEREEWGGALAHFRDPANNVFTLVQYPQQN</sequence>
<reference evidence="2" key="2">
    <citation type="submission" date="2020-09" db="EMBL/GenBank/DDBJ databases">
        <authorList>
            <person name="Sun Q."/>
            <person name="Zhou Y."/>
        </authorList>
    </citation>
    <scope>NUCLEOTIDE SEQUENCE</scope>
    <source>
        <strain evidence="2">CGMCC 1.15254</strain>
    </source>
</reference>
<dbReference type="Pfam" id="PF00903">
    <property type="entry name" value="Glyoxalase"/>
    <property type="match status" value="1"/>
</dbReference>
<dbReference type="RefSeq" id="WP_188663706.1">
    <property type="nucleotide sequence ID" value="NZ_BMHV01000010.1"/>
</dbReference>
<evidence type="ECO:0000259" key="1">
    <source>
        <dbReference type="PROSITE" id="PS51819"/>
    </source>
</evidence>
<evidence type="ECO:0000313" key="3">
    <source>
        <dbReference type="Proteomes" id="UP000632498"/>
    </source>
</evidence>
<dbReference type="PANTHER" id="PTHR36437">
    <property type="entry name" value="GLYOXALASE/BLEOMYCIN RESISTANCE PROTEIN/DIOXYGENASE"/>
    <property type="match status" value="1"/>
</dbReference>
<reference evidence="2" key="1">
    <citation type="journal article" date="2014" name="Int. J. Syst. Evol. Microbiol.">
        <title>Complete genome sequence of Corynebacterium casei LMG S-19264T (=DSM 44701T), isolated from a smear-ripened cheese.</title>
        <authorList>
            <consortium name="US DOE Joint Genome Institute (JGI-PGF)"/>
            <person name="Walter F."/>
            <person name="Albersmeier A."/>
            <person name="Kalinowski J."/>
            <person name="Ruckert C."/>
        </authorList>
    </citation>
    <scope>NUCLEOTIDE SEQUENCE</scope>
    <source>
        <strain evidence="2">CGMCC 1.15254</strain>
    </source>
</reference>
<dbReference type="InterPro" id="IPR004360">
    <property type="entry name" value="Glyas_Fos-R_dOase_dom"/>
</dbReference>
<feature type="domain" description="VOC" evidence="1">
    <location>
        <begin position="4"/>
        <end position="119"/>
    </location>
</feature>
<dbReference type="PROSITE" id="PS51819">
    <property type="entry name" value="VOC"/>
    <property type="match status" value="1"/>
</dbReference>
<keyword evidence="3" id="KW-1185">Reference proteome</keyword>
<organism evidence="2 3">
    <name type="scientific">Terasakiella brassicae</name>
    <dbReference type="NCBI Taxonomy" id="1634917"/>
    <lineage>
        <taxon>Bacteria</taxon>
        <taxon>Pseudomonadati</taxon>
        <taxon>Pseudomonadota</taxon>
        <taxon>Alphaproteobacteria</taxon>
        <taxon>Rhodospirillales</taxon>
        <taxon>Terasakiellaceae</taxon>
        <taxon>Terasakiella</taxon>
    </lineage>
</organism>